<feature type="transmembrane region" description="Helical" evidence="6">
    <location>
        <begin position="160"/>
        <end position="181"/>
    </location>
</feature>
<feature type="transmembrane region" description="Helical" evidence="6">
    <location>
        <begin position="193"/>
        <end position="212"/>
    </location>
</feature>
<dbReference type="AlphaFoldDB" id="A0A1N5VPI3"/>
<organism evidence="7 8">
    <name type="scientific">Cuniculiplasma divulgatum</name>
    <dbReference type="NCBI Taxonomy" id="1673428"/>
    <lineage>
        <taxon>Archaea</taxon>
        <taxon>Methanobacteriati</taxon>
        <taxon>Thermoplasmatota</taxon>
        <taxon>Thermoplasmata</taxon>
        <taxon>Thermoplasmatales</taxon>
        <taxon>Cuniculiplasmataceae</taxon>
        <taxon>Cuniculiplasma</taxon>
    </lineage>
</organism>
<comment type="subcellular location">
    <subcellularLocation>
        <location evidence="1">Membrane</location>
        <topology evidence="1">Multi-pass membrane protein</topology>
    </subcellularLocation>
</comment>
<sequence>MLEAFNFYYVLEVLIVLVILFFLSQIFKLFDVKGAIGAVIIGAIVSFAGNLNWLILLILFAFFSHLATKYKFEEKMKLKQQEGTRGERKISNVAYGGAIGVMIALSNLFIPFNFPFFIMFAAAFAAITSDTFGSEIGVLDDRTYLITTFRRCETGINGGISIIGTFAAFLGSFLIALSYVILTRSLNWEEPFFLILVAGFLGSNIDSLLGAIFENKNKMSKGQVNLVASIVAVLFVVPFLL</sequence>
<dbReference type="EMBL" id="LT671858">
    <property type="protein sequence ID" value="SIM74706.1"/>
    <property type="molecule type" value="Genomic_DNA"/>
</dbReference>
<dbReference type="GeneID" id="41588698"/>
<dbReference type="RefSeq" id="WP_021788838.1">
    <property type="nucleotide sequence ID" value="NZ_LT671858.1"/>
</dbReference>
<feature type="transmembrane region" description="Helical" evidence="6">
    <location>
        <begin position="93"/>
        <end position="110"/>
    </location>
</feature>
<dbReference type="PANTHER" id="PTHR13353:SF5">
    <property type="entry name" value="TRANSMEMBRANE PROTEIN 19"/>
    <property type="match status" value="1"/>
</dbReference>
<dbReference type="GO" id="GO:0016020">
    <property type="term" value="C:membrane"/>
    <property type="evidence" value="ECO:0007669"/>
    <property type="project" value="UniProtKB-SubCell"/>
</dbReference>
<keyword evidence="3 6" id="KW-0812">Transmembrane</keyword>
<dbReference type="Proteomes" id="UP000195607">
    <property type="component" value="Chromosome I"/>
</dbReference>
<evidence type="ECO:0000256" key="2">
    <source>
        <dbReference type="ARBA" id="ARBA00009012"/>
    </source>
</evidence>
<comment type="similarity">
    <text evidence="2">Belongs to the TMEM19 family.</text>
</comment>
<feature type="transmembrane region" description="Helical" evidence="6">
    <location>
        <begin position="224"/>
        <end position="240"/>
    </location>
</feature>
<proteinExistence type="inferred from homology"/>
<evidence type="ECO:0000313" key="8">
    <source>
        <dbReference type="Proteomes" id="UP000195607"/>
    </source>
</evidence>
<evidence type="ECO:0000256" key="1">
    <source>
        <dbReference type="ARBA" id="ARBA00004141"/>
    </source>
</evidence>
<keyword evidence="4 6" id="KW-1133">Transmembrane helix</keyword>
<keyword evidence="5 6" id="KW-0472">Membrane</keyword>
<accession>A0A1N5VPI3</accession>
<evidence type="ECO:0000313" key="7">
    <source>
        <dbReference type="EMBL" id="SIM74706.1"/>
    </source>
</evidence>
<dbReference type="PANTHER" id="PTHR13353">
    <property type="entry name" value="TRANSMEMBRANE PROTEIN 19"/>
    <property type="match status" value="1"/>
</dbReference>
<evidence type="ECO:0000256" key="6">
    <source>
        <dbReference type="SAM" id="Phobius"/>
    </source>
</evidence>
<feature type="transmembrane region" description="Helical" evidence="6">
    <location>
        <begin position="116"/>
        <end position="139"/>
    </location>
</feature>
<protein>
    <submittedName>
        <fullName evidence="7">Multipass membrane protein</fullName>
    </submittedName>
</protein>
<feature type="transmembrane region" description="Helical" evidence="6">
    <location>
        <begin position="6"/>
        <end position="23"/>
    </location>
</feature>
<reference evidence="7 8" key="1">
    <citation type="submission" date="2016-04" db="EMBL/GenBank/DDBJ databases">
        <authorList>
            <person name="Evans L.H."/>
            <person name="Alamgir A."/>
            <person name="Owens N."/>
            <person name="Weber N.D."/>
            <person name="Virtaneva K."/>
            <person name="Barbian K."/>
            <person name="Babar A."/>
            <person name="Rosenke K."/>
        </authorList>
    </citation>
    <scope>NUCLEOTIDE SEQUENCE [LARGE SCALE GENOMIC DNA]</scope>
    <source>
        <strain evidence="8">S5(T) (JCM 30642 \VKM B-2941)</strain>
    </source>
</reference>
<gene>
    <name evidence="7" type="ORF">CSP5_1457</name>
</gene>
<name>A0A1N5VPI3_9ARCH</name>
<evidence type="ECO:0000256" key="3">
    <source>
        <dbReference type="ARBA" id="ARBA00022692"/>
    </source>
</evidence>
<evidence type="ECO:0000256" key="4">
    <source>
        <dbReference type="ARBA" id="ARBA00022989"/>
    </source>
</evidence>
<dbReference type="Pfam" id="PF01940">
    <property type="entry name" value="DUF92"/>
    <property type="match status" value="1"/>
</dbReference>
<dbReference type="InterPro" id="IPR002794">
    <property type="entry name" value="DUF92_TMEM19"/>
</dbReference>
<evidence type="ECO:0000256" key="5">
    <source>
        <dbReference type="ARBA" id="ARBA00023136"/>
    </source>
</evidence>